<proteinExistence type="predicted"/>
<feature type="transmembrane region" description="Helical" evidence="1">
    <location>
        <begin position="42"/>
        <end position="62"/>
    </location>
</feature>
<feature type="transmembrane region" description="Helical" evidence="1">
    <location>
        <begin position="12"/>
        <end position="30"/>
    </location>
</feature>
<evidence type="ECO:0000256" key="1">
    <source>
        <dbReference type="SAM" id="Phobius"/>
    </source>
</evidence>
<sequence length="108" mass="11963">MDKFWITALKTTGPVALVGFVLWFTLKSFFNAEVMNLFTSQQRFTVIFLAVGALVVILFSAVRNHYKQKVEQKISPDAGNRNATIRNSTIGGDFVMGDKISKDGGSNE</sequence>
<dbReference type="EMBL" id="NWTK01000009">
    <property type="protein sequence ID" value="PKR53328.1"/>
    <property type="molecule type" value="Genomic_DNA"/>
</dbReference>
<comment type="caution">
    <text evidence="2">The sequence shown here is derived from an EMBL/GenBank/DDBJ whole genome shotgun (WGS) entry which is preliminary data.</text>
</comment>
<gene>
    <name evidence="2" type="ORF">COO20_14620</name>
</gene>
<accession>A0A2N3KRY3</accession>
<keyword evidence="1" id="KW-1133">Transmembrane helix</keyword>
<evidence type="ECO:0000313" key="2">
    <source>
        <dbReference type="EMBL" id="PKR53328.1"/>
    </source>
</evidence>
<keyword evidence="1" id="KW-0472">Membrane</keyword>
<dbReference type="RefSeq" id="WP_101267820.1">
    <property type="nucleotide sequence ID" value="NZ_NWTK01000009.1"/>
</dbReference>
<reference evidence="2 3" key="1">
    <citation type="submission" date="2017-09" db="EMBL/GenBank/DDBJ databases">
        <title>Biodiversity and function of Thalassospira species in the particle-attached aromatic-hydrocarbon-degrading consortia from the surface seawater of the South China Sea.</title>
        <authorList>
            <person name="Dong C."/>
            <person name="Liu R."/>
            <person name="Shao Z."/>
        </authorList>
    </citation>
    <scope>NUCLEOTIDE SEQUENCE [LARGE SCALE GENOMIC DNA]</scope>
    <source>
        <strain evidence="2 3">CSC1P2</strain>
    </source>
</reference>
<organism evidence="2 3">
    <name type="scientific">Thalassospira marina</name>
    <dbReference type="NCBI Taxonomy" id="2048283"/>
    <lineage>
        <taxon>Bacteria</taxon>
        <taxon>Pseudomonadati</taxon>
        <taxon>Pseudomonadota</taxon>
        <taxon>Alphaproteobacteria</taxon>
        <taxon>Rhodospirillales</taxon>
        <taxon>Thalassospiraceae</taxon>
        <taxon>Thalassospira</taxon>
    </lineage>
</organism>
<dbReference type="AlphaFoldDB" id="A0A2N3KRY3"/>
<keyword evidence="1" id="KW-0812">Transmembrane</keyword>
<protein>
    <submittedName>
        <fullName evidence="2">Uncharacterized protein</fullName>
    </submittedName>
</protein>
<evidence type="ECO:0000313" key="3">
    <source>
        <dbReference type="Proteomes" id="UP000233597"/>
    </source>
</evidence>
<dbReference type="Proteomes" id="UP000233597">
    <property type="component" value="Unassembled WGS sequence"/>
</dbReference>
<name>A0A2N3KRY3_9PROT</name>